<keyword evidence="4" id="KW-1185">Reference proteome</keyword>
<gene>
    <name evidence="3" type="ORF">RFI_06763</name>
</gene>
<evidence type="ECO:0008006" key="5">
    <source>
        <dbReference type="Google" id="ProtNLM"/>
    </source>
</evidence>
<name>X6NYJ4_RETFI</name>
<dbReference type="AlphaFoldDB" id="X6NYJ4"/>
<sequence length="335" mass="39488">MTAREDSLSPLAAPQQNVNGWIDSLDADNQNGQTDEPKEVEDQDDEFSDEIDESWRNVLNDPDKLASELAPFLESLTKQNRELKHDNSILKKNCVNQEQHIRVQLLHYITRCLRNCLTSKRSMKMTFRLYVDDGLKKISSLERKVEAYEKVDRSDDINKTLQEFIERQEQYAQQIDELKQSNKQLENELKIEKLKTENTDQERRKSVTMLHNRMFQKLLDAEESNEEKMNILKRRVQELEKELRQSGDHRLSTASDIKFDRAPGDDVDGKNLQQLNKDLKQKIKRLELENSTLRQNISGLEVSPVRRSFLLGVFKKKKKKKKQKKIEMKLYIQDR</sequence>
<evidence type="ECO:0000256" key="1">
    <source>
        <dbReference type="SAM" id="Coils"/>
    </source>
</evidence>
<accession>X6NYJ4</accession>
<evidence type="ECO:0000313" key="3">
    <source>
        <dbReference type="EMBL" id="ETO30357.1"/>
    </source>
</evidence>
<keyword evidence="1" id="KW-0175">Coiled coil</keyword>
<protein>
    <recommendedName>
        <fullName evidence="5">Viral A-type inclusion protein</fullName>
    </recommendedName>
</protein>
<evidence type="ECO:0000313" key="4">
    <source>
        <dbReference type="Proteomes" id="UP000023152"/>
    </source>
</evidence>
<dbReference type="EMBL" id="ASPP01005523">
    <property type="protein sequence ID" value="ETO30357.1"/>
    <property type="molecule type" value="Genomic_DNA"/>
</dbReference>
<comment type="caution">
    <text evidence="3">The sequence shown here is derived from an EMBL/GenBank/DDBJ whole genome shotgun (WGS) entry which is preliminary data.</text>
</comment>
<dbReference type="Proteomes" id="UP000023152">
    <property type="component" value="Unassembled WGS sequence"/>
</dbReference>
<feature type="compositionally biased region" description="Acidic residues" evidence="2">
    <location>
        <begin position="38"/>
        <end position="47"/>
    </location>
</feature>
<organism evidence="3 4">
    <name type="scientific">Reticulomyxa filosa</name>
    <dbReference type="NCBI Taxonomy" id="46433"/>
    <lineage>
        <taxon>Eukaryota</taxon>
        <taxon>Sar</taxon>
        <taxon>Rhizaria</taxon>
        <taxon>Retaria</taxon>
        <taxon>Foraminifera</taxon>
        <taxon>Monothalamids</taxon>
        <taxon>Reticulomyxidae</taxon>
        <taxon>Reticulomyxa</taxon>
    </lineage>
</organism>
<feature type="region of interest" description="Disordered" evidence="2">
    <location>
        <begin position="1"/>
        <end position="47"/>
    </location>
</feature>
<reference evidence="3 4" key="1">
    <citation type="journal article" date="2013" name="Curr. Biol.">
        <title>The Genome of the Foraminiferan Reticulomyxa filosa.</title>
        <authorList>
            <person name="Glockner G."/>
            <person name="Hulsmann N."/>
            <person name="Schleicher M."/>
            <person name="Noegel A.A."/>
            <person name="Eichinger L."/>
            <person name="Gallinger C."/>
            <person name="Pawlowski J."/>
            <person name="Sierra R."/>
            <person name="Euteneuer U."/>
            <person name="Pillet L."/>
            <person name="Moustafa A."/>
            <person name="Platzer M."/>
            <person name="Groth M."/>
            <person name="Szafranski K."/>
            <person name="Schliwa M."/>
        </authorList>
    </citation>
    <scope>NUCLEOTIDE SEQUENCE [LARGE SCALE GENOMIC DNA]</scope>
</reference>
<evidence type="ECO:0000256" key="2">
    <source>
        <dbReference type="SAM" id="MobiDB-lite"/>
    </source>
</evidence>
<feature type="coiled-coil region" evidence="1">
    <location>
        <begin position="131"/>
        <end position="303"/>
    </location>
</feature>
<proteinExistence type="predicted"/>